<name>A0A074KPU3_9BACT</name>
<sequence>MKSRVNFKRWAYFLFVPILISSCLDQGDPVELPPVAHVSLYHASPNAPALDLYVEHTRINQQIVNYANSISYTRFRVGERHFRITPYNGFNTLHESSHTLEADKIYSIFITNSVSNMSTLMVEDKWSTPSSGNVGLRSLHLSPDLGAVRIKISREGKEYIQNGSFEQINDFEELEAGQYTIEVISDLTGQTLLSAENMELRNGRIYTLLIRGFQTPTEGSSNGLALQLLTNYNTL</sequence>
<dbReference type="Proteomes" id="UP000027821">
    <property type="component" value="Unassembled WGS sequence"/>
</dbReference>
<protein>
    <recommendedName>
        <fullName evidence="1">DUF4397 domain-containing protein</fullName>
    </recommendedName>
</protein>
<evidence type="ECO:0000313" key="2">
    <source>
        <dbReference type="EMBL" id="KEO71976.1"/>
    </source>
</evidence>
<dbReference type="STRING" id="1048983.EL17_20905"/>
<reference evidence="2 3" key="1">
    <citation type="submission" date="2014-04" db="EMBL/GenBank/DDBJ databases">
        <title>Characterization and application of a salt tolerant electro-active bacterium.</title>
        <authorList>
            <person name="Yang L."/>
            <person name="Wei S."/>
            <person name="Tay Q.X.M."/>
        </authorList>
    </citation>
    <scope>NUCLEOTIDE SEQUENCE [LARGE SCALE GENOMIC DNA]</scope>
    <source>
        <strain evidence="2 3">LY1</strain>
    </source>
</reference>
<feature type="domain" description="DUF4397" evidence="1">
    <location>
        <begin position="36"/>
        <end position="150"/>
    </location>
</feature>
<dbReference type="AlphaFoldDB" id="A0A074KPU3"/>
<evidence type="ECO:0000259" key="1">
    <source>
        <dbReference type="Pfam" id="PF14344"/>
    </source>
</evidence>
<dbReference type="PROSITE" id="PS51257">
    <property type="entry name" value="PROKAR_LIPOPROTEIN"/>
    <property type="match status" value="1"/>
</dbReference>
<proteinExistence type="predicted"/>
<dbReference type="EMBL" id="JMIH01000034">
    <property type="protein sequence ID" value="KEO71976.1"/>
    <property type="molecule type" value="Genomic_DNA"/>
</dbReference>
<evidence type="ECO:0000313" key="3">
    <source>
        <dbReference type="Proteomes" id="UP000027821"/>
    </source>
</evidence>
<organism evidence="2 3">
    <name type="scientific">Anditalea andensis</name>
    <dbReference type="NCBI Taxonomy" id="1048983"/>
    <lineage>
        <taxon>Bacteria</taxon>
        <taxon>Pseudomonadati</taxon>
        <taxon>Bacteroidota</taxon>
        <taxon>Cytophagia</taxon>
        <taxon>Cytophagales</taxon>
        <taxon>Cytophagaceae</taxon>
        <taxon>Anditalea</taxon>
    </lineage>
</organism>
<dbReference type="InterPro" id="IPR025510">
    <property type="entry name" value="DUF4397"/>
</dbReference>
<comment type="caution">
    <text evidence="2">The sequence shown here is derived from an EMBL/GenBank/DDBJ whole genome shotgun (WGS) entry which is preliminary data.</text>
</comment>
<accession>A0A074KPU3</accession>
<dbReference type="eggNOG" id="ENOG5032YFD">
    <property type="taxonomic scope" value="Bacteria"/>
</dbReference>
<keyword evidence="3" id="KW-1185">Reference proteome</keyword>
<gene>
    <name evidence="2" type="ORF">EL17_20905</name>
</gene>
<dbReference type="Pfam" id="PF14344">
    <property type="entry name" value="DUF4397"/>
    <property type="match status" value="1"/>
</dbReference>